<gene>
    <name evidence="2" type="ORF">V1264_019975</name>
</gene>
<organism evidence="2 3">
    <name type="scientific">Littorina saxatilis</name>
    <dbReference type="NCBI Taxonomy" id="31220"/>
    <lineage>
        <taxon>Eukaryota</taxon>
        <taxon>Metazoa</taxon>
        <taxon>Spiralia</taxon>
        <taxon>Lophotrochozoa</taxon>
        <taxon>Mollusca</taxon>
        <taxon>Gastropoda</taxon>
        <taxon>Caenogastropoda</taxon>
        <taxon>Littorinimorpha</taxon>
        <taxon>Littorinoidea</taxon>
        <taxon>Littorinidae</taxon>
        <taxon>Littorina</taxon>
    </lineage>
</organism>
<keyword evidence="3" id="KW-1185">Reference proteome</keyword>
<evidence type="ECO:0000313" key="3">
    <source>
        <dbReference type="Proteomes" id="UP001374579"/>
    </source>
</evidence>
<name>A0AAN9BAI9_9CAEN</name>
<accession>A0AAN9BAI9</accession>
<feature type="region of interest" description="Disordered" evidence="1">
    <location>
        <begin position="47"/>
        <end position="72"/>
    </location>
</feature>
<feature type="compositionally biased region" description="Acidic residues" evidence="1">
    <location>
        <begin position="56"/>
        <end position="72"/>
    </location>
</feature>
<evidence type="ECO:0000313" key="2">
    <source>
        <dbReference type="EMBL" id="KAK7101624.1"/>
    </source>
</evidence>
<protein>
    <submittedName>
        <fullName evidence="2">Uncharacterized protein</fullName>
    </submittedName>
</protein>
<comment type="caution">
    <text evidence="2">The sequence shown here is derived from an EMBL/GenBank/DDBJ whole genome shotgun (WGS) entry which is preliminary data.</text>
</comment>
<dbReference type="Proteomes" id="UP001374579">
    <property type="component" value="Unassembled WGS sequence"/>
</dbReference>
<dbReference type="AlphaFoldDB" id="A0AAN9BAI9"/>
<dbReference type="EMBL" id="JBAMIC010000010">
    <property type="protein sequence ID" value="KAK7101624.1"/>
    <property type="molecule type" value="Genomic_DNA"/>
</dbReference>
<reference evidence="2 3" key="1">
    <citation type="submission" date="2024-02" db="EMBL/GenBank/DDBJ databases">
        <title>Chromosome-scale genome assembly of the rough periwinkle Littorina saxatilis.</title>
        <authorList>
            <person name="De Jode A."/>
            <person name="Faria R."/>
            <person name="Formenti G."/>
            <person name="Sims Y."/>
            <person name="Smith T.P."/>
            <person name="Tracey A."/>
            <person name="Wood J.M.D."/>
            <person name="Zagrodzka Z.B."/>
            <person name="Johannesson K."/>
            <person name="Butlin R.K."/>
            <person name="Leder E.H."/>
        </authorList>
    </citation>
    <scope>NUCLEOTIDE SEQUENCE [LARGE SCALE GENOMIC DNA]</scope>
    <source>
        <strain evidence="2">Snail1</strain>
        <tissue evidence="2">Muscle</tissue>
    </source>
</reference>
<sequence>MLEDIRNGKSIFLKPVKIPDEPKPSEGCPPVSGGIVDILMGALGGFRHHMTSDNDNSSEDDVYDDDDEDWED</sequence>
<proteinExistence type="predicted"/>
<evidence type="ECO:0000256" key="1">
    <source>
        <dbReference type="SAM" id="MobiDB-lite"/>
    </source>
</evidence>